<dbReference type="Gene3D" id="3.40.190.100">
    <property type="entry name" value="Glycine betaine-binding periplasmic protein, domain 2"/>
    <property type="match status" value="1"/>
</dbReference>
<dbReference type="GO" id="GO:0022857">
    <property type="term" value="F:transmembrane transporter activity"/>
    <property type="evidence" value="ECO:0007669"/>
    <property type="project" value="InterPro"/>
</dbReference>
<accession>A0A1X7AK99</accession>
<dbReference type="Proteomes" id="UP000196573">
    <property type="component" value="Unassembled WGS sequence"/>
</dbReference>
<feature type="domain" description="ABC-type glycine betaine transport system substrate-binding" evidence="1">
    <location>
        <begin position="28"/>
        <end position="307"/>
    </location>
</feature>
<dbReference type="GO" id="GO:0043190">
    <property type="term" value="C:ATP-binding cassette (ABC) transporter complex"/>
    <property type="evidence" value="ECO:0007669"/>
    <property type="project" value="InterPro"/>
</dbReference>
<keyword evidence="3" id="KW-1185">Reference proteome</keyword>
<protein>
    <submittedName>
        <fullName evidence="2">Glycine betaine-binding protein OpuAC</fullName>
    </submittedName>
</protein>
<name>A0A1X7AK99_9GAMM</name>
<dbReference type="RefSeq" id="WP_087110362.1">
    <property type="nucleotide sequence ID" value="NZ_CBCSCN010000003.1"/>
</dbReference>
<evidence type="ECO:0000259" key="1">
    <source>
        <dbReference type="Pfam" id="PF04069"/>
    </source>
</evidence>
<dbReference type="Gene3D" id="3.10.105.10">
    <property type="entry name" value="Dipeptide-binding Protein, Domain 3"/>
    <property type="match status" value="1"/>
</dbReference>
<dbReference type="Pfam" id="PF04069">
    <property type="entry name" value="OpuAC"/>
    <property type="match status" value="1"/>
</dbReference>
<organism evidence="2 3">
    <name type="scientific">Parendozoicomonas haliclonae</name>
    <dbReference type="NCBI Taxonomy" id="1960125"/>
    <lineage>
        <taxon>Bacteria</taxon>
        <taxon>Pseudomonadati</taxon>
        <taxon>Pseudomonadota</taxon>
        <taxon>Gammaproteobacteria</taxon>
        <taxon>Oceanospirillales</taxon>
        <taxon>Endozoicomonadaceae</taxon>
        <taxon>Parendozoicomonas</taxon>
    </lineage>
</organism>
<dbReference type="InterPro" id="IPR007210">
    <property type="entry name" value="ABC_Gly_betaine_transp_sub-bd"/>
</dbReference>
<gene>
    <name evidence="2" type="primary">opuAC</name>
    <name evidence="2" type="ORF">EHSB41UT_02512</name>
</gene>
<proteinExistence type="predicted"/>
<evidence type="ECO:0000313" key="3">
    <source>
        <dbReference type="Proteomes" id="UP000196573"/>
    </source>
</evidence>
<sequence length="332" mass="37367">MKTFILSLIFILGSPLSWGSDRECENFTIADMNWNSASFIAHVDQFILEHGFGCPASLVPGNTQATGKELLNEGKPDVVPELWIHAMSEAFDQAVVNNQLLYAGEPFSDGAIEGFWVPEYMVKQQPELATISGVIKHAALFSSNGAKAPFYGCPEGWNCHISSKNLFKALKLEDANFEFVTAASGAELMSSLQQAYEKQQPWFGYYWSPTAVLGQYKMRLVDFESGIDKQEFKRCTSQPECTDTKVTMYPSPEIKTVITTHFARTLPRSVKYFARRGWSDAQMNEILAWMEENQADGEAAMEYFLKNHGPIWRRWLDGPAARSVKKALKDLQ</sequence>
<dbReference type="EMBL" id="FWPT01000005">
    <property type="protein sequence ID" value="SMA47704.1"/>
    <property type="molecule type" value="Genomic_DNA"/>
</dbReference>
<dbReference type="SUPFAM" id="SSF53850">
    <property type="entry name" value="Periplasmic binding protein-like II"/>
    <property type="match status" value="1"/>
</dbReference>
<evidence type="ECO:0000313" key="2">
    <source>
        <dbReference type="EMBL" id="SMA47704.1"/>
    </source>
</evidence>
<dbReference type="OrthoDB" id="9787902at2"/>
<reference evidence="2 3" key="1">
    <citation type="submission" date="2017-03" db="EMBL/GenBank/DDBJ databases">
        <authorList>
            <person name="Afonso C.L."/>
            <person name="Miller P.J."/>
            <person name="Scott M.A."/>
            <person name="Spackman E."/>
            <person name="Goraichik I."/>
            <person name="Dimitrov K.M."/>
            <person name="Suarez D.L."/>
            <person name="Swayne D.E."/>
        </authorList>
    </citation>
    <scope>NUCLEOTIDE SEQUENCE [LARGE SCALE GENOMIC DNA]</scope>
    <source>
        <strain evidence="2">SB41UT1</strain>
    </source>
</reference>
<dbReference type="AlphaFoldDB" id="A0A1X7AK99"/>